<comment type="similarity">
    <text evidence="2">Belongs to the mis12 family.</text>
</comment>
<proteinExistence type="inferred from homology"/>
<keyword evidence="5" id="KW-0498">Mitosis</keyword>
<evidence type="ECO:0000256" key="5">
    <source>
        <dbReference type="ARBA" id="ARBA00022776"/>
    </source>
</evidence>
<evidence type="ECO:0000256" key="7">
    <source>
        <dbReference type="ARBA" id="ARBA00023054"/>
    </source>
</evidence>
<evidence type="ECO:0000256" key="8">
    <source>
        <dbReference type="ARBA" id="ARBA00023306"/>
    </source>
</evidence>
<evidence type="ECO:0000256" key="4">
    <source>
        <dbReference type="ARBA" id="ARBA00022618"/>
    </source>
</evidence>
<dbReference type="GO" id="GO:0005634">
    <property type="term" value="C:nucleus"/>
    <property type="evidence" value="ECO:0007669"/>
    <property type="project" value="InterPro"/>
</dbReference>
<dbReference type="GO" id="GO:0000444">
    <property type="term" value="C:MIS12/MIND type complex"/>
    <property type="evidence" value="ECO:0007669"/>
    <property type="project" value="TreeGrafter"/>
</dbReference>
<dbReference type="GO" id="GO:0051382">
    <property type="term" value="P:kinetochore assembly"/>
    <property type="evidence" value="ECO:0007669"/>
    <property type="project" value="TreeGrafter"/>
</dbReference>
<dbReference type="GO" id="GO:0051301">
    <property type="term" value="P:cell division"/>
    <property type="evidence" value="ECO:0007669"/>
    <property type="project" value="UniProtKB-KW"/>
</dbReference>
<gene>
    <name evidence="10" type="ORF">EYR41_007100</name>
</gene>
<keyword evidence="7" id="KW-0175">Coiled coil</keyword>
<comment type="subcellular location">
    <subcellularLocation>
        <location evidence="1">Chromosome</location>
        <location evidence="1">Centromere</location>
        <location evidence="1">Kinetochore</location>
    </subcellularLocation>
</comment>
<dbReference type="PANTHER" id="PTHR14527:SF2">
    <property type="entry name" value="PROTEIN MIS12 HOMOLOG"/>
    <property type="match status" value="1"/>
</dbReference>
<reference evidence="10 11" key="1">
    <citation type="submission" date="2019-03" db="EMBL/GenBank/DDBJ databases">
        <title>Nematode-trapping fungi genome.</title>
        <authorList>
            <person name="Vidal-Diez De Ulzurrun G."/>
        </authorList>
    </citation>
    <scope>NUCLEOTIDE SEQUENCE [LARGE SCALE GENOMIC DNA]</scope>
    <source>
        <strain evidence="10 11">TWF154</strain>
    </source>
</reference>
<comment type="caution">
    <text evidence="10">The sequence shown here is derived from an EMBL/GenBank/DDBJ whole genome shotgun (WGS) entry which is preliminary data.</text>
</comment>
<evidence type="ECO:0000256" key="3">
    <source>
        <dbReference type="ARBA" id="ARBA00022454"/>
    </source>
</evidence>
<organism evidence="10 11">
    <name type="scientific">Orbilia oligospora</name>
    <name type="common">Nematode-trapping fungus</name>
    <name type="synonym">Arthrobotrys oligospora</name>
    <dbReference type="NCBI Taxonomy" id="2813651"/>
    <lineage>
        <taxon>Eukaryota</taxon>
        <taxon>Fungi</taxon>
        <taxon>Dikarya</taxon>
        <taxon>Ascomycota</taxon>
        <taxon>Pezizomycotina</taxon>
        <taxon>Orbiliomycetes</taxon>
        <taxon>Orbiliales</taxon>
        <taxon>Orbiliaceae</taxon>
        <taxon>Orbilia</taxon>
    </lineage>
</organism>
<dbReference type="Proteomes" id="UP000297595">
    <property type="component" value="Unassembled WGS sequence"/>
</dbReference>
<keyword evidence="9" id="KW-0137">Centromere</keyword>
<protein>
    <submittedName>
        <fullName evidence="10">Uncharacterized protein</fullName>
    </submittedName>
</protein>
<accession>A0A7C8PFY5</accession>
<dbReference type="GO" id="GO:0000070">
    <property type="term" value="P:mitotic sister chromatid segregation"/>
    <property type="evidence" value="ECO:0007669"/>
    <property type="project" value="TreeGrafter"/>
</dbReference>
<sequence length="325" mass="36271">MSGIDPKTTSLITEHLTFTPLEVVDDIINAANESVYGTVQQLENYLRSSGPSALGYVAEGSIAETDEDGKELFDDVAMNEIQQGLHMLEMLMESKVDKAYDQFEVYVLRNIFSVPPDIRDWMRLRHHDNINLIKATSINPEKDVTPESLAQTRRQLQETTALHRFLKADVSRNDKVLRSLRSLLNPTSKDDSPLAFLLDPNSTANDIKSFGEDTEFAAVQVKELHRVVAELKKQAIDVFGENGESDAMDLDAPVPGGLREKQWNRALYVEKMSRRHLEKARGLSLTDEGALKSGGDLLGIKKSEVEVSTLEEVLGRIPEGPTKHT</sequence>
<dbReference type="AlphaFoldDB" id="A0A7C8PFY5"/>
<evidence type="ECO:0000256" key="2">
    <source>
        <dbReference type="ARBA" id="ARBA00008643"/>
    </source>
</evidence>
<dbReference type="Pfam" id="PF05859">
    <property type="entry name" value="Mis12"/>
    <property type="match status" value="1"/>
</dbReference>
<evidence type="ECO:0000256" key="9">
    <source>
        <dbReference type="ARBA" id="ARBA00023328"/>
    </source>
</evidence>
<name>A0A7C8PFY5_ORBOL</name>
<keyword evidence="6" id="KW-0995">Kinetochore</keyword>
<keyword evidence="4" id="KW-0132">Cell division</keyword>
<dbReference type="PANTHER" id="PTHR14527">
    <property type="entry name" value="PROTEIN MIS12 HOMOLOG"/>
    <property type="match status" value="1"/>
</dbReference>
<dbReference type="EMBL" id="SOZJ01000004">
    <property type="protein sequence ID" value="TGJ68011.1"/>
    <property type="molecule type" value="Genomic_DNA"/>
</dbReference>
<keyword evidence="8" id="KW-0131">Cell cycle</keyword>
<dbReference type="OrthoDB" id="1884855at2759"/>
<keyword evidence="3" id="KW-0158">Chromosome</keyword>
<dbReference type="InterPro" id="IPR008685">
    <property type="entry name" value="Centromere_Mis12"/>
</dbReference>
<evidence type="ECO:0000313" key="11">
    <source>
        <dbReference type="Proteomes" id="UP000297595"/>
    </source>
</evidence>
<evidence type="ECO:0000313" key="10">
    <source>
        <dbReference type="EMBL" id="TGJ68011.1"/>
    </source>
</evidence>
<evidence type="ECO:0000256" key="6">
    <source>
        <dbReference type="ARBA" id="ARBA00022838"/>
    </source>
</evidence>
<evidence type="ECO:0000256" key="1">
    <source>
        <dbReference type="ARBA" id="ARBA00004629"/>
    </source>
</evidence>